<sequence>MGGSAAESSSSGRGHRSARRFVWARCADGGIYAPTATHCQTYVKDLPLAKAIADEVLLAFELNGQPLREAHGAPLRLVVPGYYATNSVKWFTEIRLEQAHSESYFPRRSTTIALM</sequence>
<reference evidence="1 2" key="1">
    <citation type="submission" date="2017-05" db="EMBL/GenBank/DDBJ databases">
        <title>Full genome sequence of Pseudorhodoplanes sinuspersici.</title>
        <authorList>
            <person name="Dastgheib S.M.M."/>
            <person name="Shavandi M."/>
            <person name="Tirandaz H."/>
        </authorList>
    </citation>
    <scope>NUCLEOTIDE SEQUENCE [LARGE SCALE GENOMIC DNA]</scope>
    <source>
        <strain evidence="1 2">RIPI110</strain>
    </source>
</reference>
<gene>
    <name evidence="1" type="ORF">CAK95_01505</name>
</gene>
<dbReference type="PANTHER" id="PTHR19372:SF7">
    <property type="entry name" value="SULFITE OXIDASE, MITOCHONDRIAL"/>
    <property type="match status" value="1"/>
</dbReference>
<evidence type="ECO:0000313" key="1">
    <source>
        <dbReference type="EMBL" id="ARP97900.1"/>
    </source>
</evidence>
<dbReference type="GO" id="GO:0006790">
    <property type="term" value="P:sulfur compound metabolic process"/>
    <property type="evidence" value="ECO:0007669"/>
    <property type="project" value="TreeGrafter"/>
</dbReference>
<dbReference type="GO" id="GO:0043546">
    <property type="term" value="F:molybdopterin cofactor binding"/>
    <property type="evidence" value="ECO:0007669"/>
    <property type="project" value="TreeGrafter"/>
</dbReference>
<dbReference type="InterPro" id="IPR000572">
    <property type="entry name" value="OxRdtase_Mopterin-bd_dom"/>
</dbReference>
<dbReference type="STRING" id="1235591.CAK95_01505"/>
<organism evidence="1 2">
    <name type="scientific">Pseudorhodoplanes sinuspersici</name>
    <dbReference type="NCBI Taxonomy" id="1235591"/>
    <lineage>
        <taxon>Bacteria</taxon>
        <taxon>Pseudomonadati</taxon>
        <taxon>Pseudomonadota</taxon>
        <taxon>Alphaproteobacteria</taxon>
        <taxon>Hyphomicrobiales</taxon>
        <taxon>Pseudorhodoplanes</taxon>
    </lineage>
</organism>
<proteinExistence type="predicted"/>
<dbReference type="PRINTS" id="PR00407">
    <property type="entry name" value="EUMOPTERIN"/>
</dbReference>
<dbReference type="KEGG" id="psin:CAK95_01505"/>
<dbReference type="GO" id="GO:0008482">
    <property type="term" value="F:sulfite oxidase activity"/>
    <property type="evidence" value="ECO:0007669"/>
    <property type="project" value="TreeGrafter"/>
</dbReference>
<dbReference type="EMBL" id="CP021112">
    <property type="protein sequence ID" value="ARP97900.1"/>
    <property type="molecule type" value="Genomic_DNA"/>
</dbReference>
<dbReference type="AlphaFoldDB" id="A0A1W6ZLA2"/>
<dbReference type="GO" id="GO:0020037">
    <property type="term" value="F:heme binding"/>
    <property type="evidence" value="ECO:0007669"/>
    <property type="project" value="TreeGrafter"/>
</dbReference>
<name>A0A1W6ZLA2_9HYPH</name>
<protein>
    <submittedName>
        <fullName evidence="1">Uncharacterized protein</fullName>
    </submittedName>
</protein>
<dbReference type="Proteomes" id="UP000194137">
    <property type="component" value="Chromosome"/>
</dbReference>
<dbReference type="PANTHER" id="PTHR19372">
    <property type="entry name" value="SULFITE REDUCTASE"/>
    <property type="match status" value="1"/>
</dbReference>
<dbReference type="InterPro" id="IPR008335">
    <property type="entry name" value="Mopterin_OxRdtase_euk"/>
</dbReference>
<dbReference type="OrthoDB" id="9795587at2"/>
<dbReference type="SUPFAM" id="SSF56524">
    <property type="entry name" value="Oxidoreductase molybdopterin-binding domain"/>
    <property type="match status" value="1"/>
</dbReference>
<dbReference type="Gene3D" id="3.90.420.10">
    <property type="entry name" value="Oxidoreductase, molybdopterin-binding domain"/>
    <property type="match status" value="1"/>
</dbReference>
<keyword evidence="2" id="KW-1185">Reference proteome</keyword>
<accession>A0A1W6ZLA2</accession>
<evidence type="ECO:0000313" key="2">
    <source>
        <dbReference type="Proteomes" id="UP000194137"/>
    </source>
</evidence>
<dbReference type="Pfam" id="PF00174">
    <property type="entry name" value="Oxidored_molyb"/>
    <property type="match status" value="1"/>
</dbReference>
<dbReference type="InterPro" id="IPR036374">
    <property type="entry name" value="OxRdtase_Mopterin-bd_sf"/>
</dbReference>